<dbReference type="Gene3D" id="3.30.420.40">
    <property type="match status" value="2"/>
</dbReference>
<evidence type="ECO:0000256" key="4">
    <source>
        <dbReference type="ARBA" id="ARBA00022723"/>
    </source>
</evidence>
<dbReference type="PANTHER" id="PTHR21060:SF21">
    <property type="entry name" value="ACETATE KINASE"/>
    <property type="match status" value="1"/>
</dbReference>
<dbReference type="PIRSF" id="PIRSF000722">
    <property type="entry name" value="Acetate_prop_kin"/>
    <property type="match status" value="1"/>
</dbReference>
<dbReference type="InterPro" id="IPR004372">
    <property type="entry name" value="Ac/propionate_kinase"/>
</dbReference>
<proteinExistence type="inferred from homology"/>
<dbReference type="GO" id="GO:0005829">
    <property type="term" value="C:cytosol"/>
    <property type="evidence" value="ECO:0007669"/>
    <property type="project" value="TreeGrafter"/>
</dbReference>
<keyword evidence="8 9" id="KW-0460">Magnesium</keyword>
<protein>
    <recommendedName>
        <fullName evidence="9">Acetate kinase</fullName>
        <ecNumber evidence="9">2.7.2.1</ecNumber>
    </recommendedName>
    <alternativeName>
        <fullName evidence="9">Acetokinase</fullName>
    </alternativeName>
</protein>
<feature type="binding site" evidence="9">
    <location>
        <position position="93"/>
    </location>
    <ligand>
        <name>substrate</name>
    </ligand>
</feature>
<dbReference type="InterPro" id="IPR000890">
    <property type="entry name" value="Aliphatic_acid_kin_short-chain"/>
</dbReference>
<sequence length="400" mass="42556">MADLILVLNAGSSSIKFRAFDAGPAEPELVLHGQVEGLYNAAKFSAKDADGALIGERRWEADAALGHQEATDYIGDFLRSHRAEHRLVAVGHRVVHGGVQFTEAALVTPAVIEALDRLTPLAPLHQPHNLAPIRTLLDARPDLPQVACFDTAFHRAQPEVAQAYALPDSITRLGVRRYGFHGLSYEYIASVLPAYPELGAARATLVAHLGNGSSLCALAGGKSVASTMGFTAVDGLPMGTRCGNLDPGVVLFLIDYLKMDARAIEDLIYKQSGLLGVSGISSDMRTLLDSDDARARFAVDLFVYRIGRELGSLAATTEGIGALVFTAGIGEHSALIRERVCRAARWLGVDLEPAANAAGGPRISTAGSKVSAWVIPTNEELMIARHTRAVVRKEAVRAAA</sequence>
<dbReference type="NCBIfam" id="TIGR00016">
    <property type="entry name" value="ackA"/>
    <property type="match status" value="1"/>
</dbReference>
<evidence type="ECO:0000256" key="5">
    <source>
        <dbReference type="ARBA" id="ARBA00022741"/>
    </source>
</evidence>
<feature type="binding site" evidence="9">
    <location>
        <position position="9"/>
    </location>
    <ligand>
        <name>Mg(2+)</name>
        <dbReference type="ChEBI" id="CHEBI:18420"/>
    </ligand>
</feature>
<comment type="cofactor">
    <cofactor evidence="9">
        <name>Mg(2+)</name>
        <dbReference type="ChEBI" id="CHEBI:18420"/>
    </cofactor>
    <cofactor evidence="9">
        <name>Mn(2+)</name>
        <dbReference type="ChEBI" id="CHEBI:29035"/>
    </cofactor>
    <text evidence="9">Mg(2+). Can also accept Mn(2+).</text>
</comment>
<dbReference type="InterPro" id="IPR023865">
    <property type="entry name" value="Aliphatic_acid_kinase_CS"/>
</dbReference>
<dbReference type="RefSeq" id="WP_071362126.1">
    <property type="nucleotide sequence ID" value="NZ_DALZDZ010000013.1"/>
</dbReference>
<evidence type="ECO:0000256" key="1">
    <source>
        <dbReference type="ARBA" id="ARBA00008748"/>
    </source>
</evidence>
<feature type="binding site" evidence="9">
    <location>
        <begin position="328"/>
        <end position="332"/>
    </location>
    <ligand>
        <name>ATP</name>
        <dbReference type="ChEBI" id="CHEBI:30616"/>
    </ligand>
</feature>
<evidence type="ECO:0000256" key="2">
    <source>
        <dbReference type="ARBA" id="ARBA00022490"/>
    </source>
</evidence>
<comment type="subcellular location">
    <subcellularLocation>
        <location evidence="9">Cytoplasm</location>
    </subcellularLocation>
</comment>
<comment type="subunit">
    <text evidence="9">Homodimer.</text>
</comment>
<feature type="binding site" evidence="9">
    <location>
        <position position="379"/>
    </location>
    <ligand>
        <name>Mg(2+)</name>
        <dbReference type="ChEBI" id="CHEBI:18420"/>
    </ligand>
</feature>
<dbReference type="PROSITE" id="PS01075">
    <property type="entry name" value="ACETATE_KINASE_1"/>
    <property type="match status" value="1"/>
</dbReference>
<dbReference type="GO" id="GO:0000287">
    <property type="term" value="F:magnesium ion binding"/>
    <property type="evidence" value="ECO:0007669"/>
    <property type="project" value="UniProtKB-UniRule"/>
</dbReference>
<feature type="binding site" evidence="9">
    <location>
        <begin position="283"/>
        <end position="285"/>
    </location>
    <ligand>
        <name>ATP</name>
        <dbReference type="ChEBI" id="CHEBI:30616"/>
    </ligand>
</feature>
<dbReference type="GO" id="GO:0005524">
    <property type="term" value="F:ATP binding"/>
    <property type="evidence" value="ECO:0007669"/>
    <property type="project" value="UniProtKB-KW"/>
</dbReference>
<comment type="function">
    <text evidence="9">Catalyzes the formation of acetyl phosphate from acetate and ATP. Can also catalyze the reverse reaction.</text>
</comment>
<feature type="site" description="Transition state stabilizer" evidence="9">
    <location>
        <position position="241"/>
    </location>
</feature>
<dbReference type="InterPro" id="IPR043129">
    <property type="entry name" value="ATPase_NBD"/>
</dbReference>
<feature type="site" description="Transition state stabilizer" evidence="9">
    <location>
        <position position="181"/>
    </location>
</feature>
<evidence type="ECO:0000256" key="7">
    <source>
        <dbReference type="ARBA" id="ARBA00022840"/>
    </source>
</evidence>
<dbReference type="UniPathway" id="UPA00340">
    <property type="reaction ID" value="UER00458"/>
</dbReference>
<dbReference type="HAMAP" id="MF_00020">
    <property type="entry name" value="Acetate_kinase"/>
    <property type="match status" value="1"/>
</dbReference>
<accession>A0A1S2N3Y1</accession>
<keyword evidence="3 9" id="KW-0808">Transferase</keyword>
<comment type="catalytic activity">
    <reaction evidence="9">
        <text>acetate + ATP = acetyl phosphate + ADP</text>
        <dbReference type="Rhea" id="RHEA:11352"/>
        <dbReference type="ChEBI" id="CHEBI:22191"/>
        <dbReference type="ChEBI" id="CHEBI:30089"/>
        <dbReference type="ChEBI" id="CHEBI:30616"/>
        <dbReference type="ChEBI" id="CHEBI:456216"/>
        <dbReference type="EC" id="2.7.2.1"/>
    </reaction>
</comment>
<dbReference type="GO" id="GO:0006083">
    <property type="term" value="P:acetate metabolic process"/>
    <property type="evidence" value="ECO:0007669"/>
    <property type="project" value="TreeGrafter"/>
</dbReference>
<keyword evidence="5 9" id="KW-0547">Nucleotide-binding</keyword>
<dbReference type="SUPFAM" id="SSF53067">
    <property type="entry name" value="Actin-like ATPase domain"/>
    <property type="match status" value="2"/>
</dbReference>
<organism evidence="11 12">
    <name type="scientific">Massilia timonae</name>
    <dbReference type="NCBI Taxonomy" id="47229"/>
    <lineage>
        <taxon>Bacteria</taxon>
        <taxon>Pseudomonadati</taxon>
        <taxon>Pseudomonadota</taxon>
        <taxon>Betaproteobacteria</taxon>
        <taxon>Burkholderiales</taxon>
        <taxon>Oxalobacteraceae</taxon>
        <taxon>Telluria group</taxon>
        <taxon>Massilia</taxon>
    </lineage>
</organism>
<comment type="pathway">
    <text evidence="9">Metabolic intermediate biosynthesis; acetyl-CoA biosynthesis; acetyl-CoA from acetate: step 1/2.</text>
</comment>
<dbReference type="Pfam" id="PF00871">
    <property type="entry name" value="Acetate_kinase"/>
    <property type="match status" value="1"/>
</dbReference>
<keyword evidence="6 9" id="KW-0418">Kinase</keyword>
<comment type="similarity">
    <text evidence="1 9 10">Belongs to the acetokinase family.</text>
</comment>
<evidence type="ECO:0000313" key="12">
    <source>
        <dbReference type="Proteomes" id="UP000180246"/>
    </source>
</evidence>
<reference evidence="11 12" key="1">
    <citation type="submission" date="2014-10" db="EMBL/GenBank/DDBJ databases">
        <authorList>
            <person name="Seo M.-J."/>
            <person name="Seok Y.J."/>
            <person name="Cha I.-T."/>
        </authorList>
    </citation>
    <scope>NUCLEOTIDE SEQUENCE [LARGE SCALE GENOMIC DNA]</scope>
    <source>
        <strain evidence="11 12">NEU</strain>
    </source>
</reference>
<dbReference type="PANTHER" id="PTHR21060">
    <property type="entry name" value="ACETATE KINASE"/>
    <property type="match status" value="1"/>
</dbReference>
<evidence type="ECO:0000313" key="11">
    <source>
        <dbReference type="EMBL" id="OIJ39787.1"/>
    </source>
</evidence>
<evidence type="ECO:0000256" key="10">
    <source>
        <dbReference type="RuleBase" id="RU003835"/>
    </source>
</evidence>
<keyword evidence="7 9" id="KW-0067">ATP-binding</keyword>
<keyword evidence="2 9" id="KW-0963">Cytoplasm</keyword>
<name>A0A1S2N3Y1_9BURK</name>
<feature type="binding site" evidence="9">
    <location>
        <position position="16"/>
    </location>
    <ligand>
        <name>ATP</name>
        <dbReference type="ChEBI" id="CHEBI:30616"/>
    </ligand>
</feature>
<comment type="caution">
    <text evidence="11">The sequence shown here is derived from an EMBL/GenBank/DDBJ whole genome shotgun (WGS) entry which is preliminary data.</text>
</comment>
<feature type="binding site" evidence="9">
    <location>
        <begin position="208"/>
        <end position="212"/>
    </location>
    <ligand>
        <name>ATP</name>
        <dbReference type="ChEBI" id="CHEBI:30616"/>
    </ligand>
</feature>
<dbReference type="PRINTS" id="PR00471">
    <property type="entry name" value="ACETATEKNASE"/>
</dbReference>
<dbReference type="EC" id="2.7.2.1" evidence="9"/>
<feature type="active site" description="Proton donor/acceptor" evidence="9">
    <location>
        <position position="150"/>
    </location>
</feature>
<evidence type="ECO:0000256" key="3">
    <source>
        <dbReference type="ARBA" id="ARBA00022679"/>
    </source>
</evidence>
<dbReference type="Proteomes" id="UP000180246">
    <property type="component" value="Unassembled WGS sequence"/>
</dbReference>
<dbReference type="EMBL" id="JRYB01000001">
    <property type="protein sequence ID" value="OIJ39787.1"/>
    <property type="molecule type" value="Genomic_DNA"/>
</dbReference>
<dbReference type="GO" id="GO:0008776">
    <property type="term" value="F:acetate kinase activity"/>
    <property type="evidence" value="ECO:0007669"/>
    <property type="project" value="UniProtKB-UniRule"/>
</dbReference>
<evidence type="ECO:0000256" key="8">
    <source>
        <dbReference type="ARBA" id="ARBA00022842"/>
    </source>
</evidence>
<dbReference type="GO" id="GO:0006085">
    <property type="term" value="P:acetyl-CoA biosynthetic process"/>
    <property type="evidence" value="ECO:0007669"/>
    <property type="project" value="UniProtKB-UniRule"/>
</dbReference>
<gene>
    <name evidence="9 11" type="primary">ackA</name>
    <name evidence="11" type="ORF">LO55_3110</name>
</gene>
<evidence type="ECO:0000256" key="9">
    <source>
        <dbReference type="HAMAP-Rule" id="MF_00020"/>
    </source>
</evidence>
<dbReference type="AlphaFoldDB" id="A0A1S2N3Y1"/>
<evidence type="ECO:0000256" key="6">
    <source>
        <dbReference type="ARBA" id="ARBA00022777"/>
    </source>
</evidence>
<keyword evidence="4 9" id="KW-0479">Metal-binding</keyword>